<dbReference type="Proteomes" id="UP000440096">
    <property type="component" value="Unassembled WGS sequence"/>
</dbReference>
<organism evidence="1 2">
    <name type="scientific">Amycolatopsis pithecellobii</name>
    <dbReference type="NCBI Taxonomy" id="664692"/>
    <lineage>
        <taxon>Bacteria</taxon>
        <taxon>Bacillati</taxon>
        <taxon>Actinomycetota</taxon>
        <taxon>Actinomycetes</taxon>
        <taxon>Pseudonocardiales</taxon>
        <taxon>Pseudonocardiaceae</taxon>
        <taxon>Amycolatopsis</taxon>
    </lineage>
</organism>
<evidence type="ECO:0000313" key="2">
    <source>
        <dbReference type="Proteomes" id="UP000440096"/>
    </source>
</evidence>
<name>A0A6N7YLX5_9PSEU</name>
<dbReference type="EMBL" id="WMBA01000003">
    <property type="protein sequence ID" value="MTD53042.1"/>
    <property type="molecule type" value="Genomic_DNA"/>
</dbReference>
<dbReference type="PANTHER" id="PTHR34861:SF10">
    <property type="entry name" value="CYCLASE"/>
    <property type="match status" value="1"/>
</dbReference>
<dbReference type="AlphaFoldDB" id="A0A6N7YLX5"/>
<dbReference type="GO" id="GO:0004061">
    <property type="term" value="F:arylformamidase activity"/>
    <property type="evidence" value="ECO:0007669"/>
    <property type="project" value="InterPro"/>
</dbReference>
<reference evidence="1 2" key="1">
    <citation type="submission" date="2019-11" db="EMBL/GenBank/DDBJ databases">
        <title>Draft genome of Amycolatopsis RM579.</title>
        <authorList>
            <person name="Duangmal K."/>
            <person name="Mingma R."/>
        </authorList>
    </citation>
    <scope>NUCLEOTIDE SEQUENCE [LARGE SCALE GENOMIC DNA]</scope>
    <source>
        <strain evidence="1 2">RM579</strain>
    </source>
</reference>
<sequence length="313" mass="33389">MGAQVTRESVDPQVEGLLGSLSNWGRWGTEDQLGTLNHITAESRLAAVKAVRTGETVSCSRDISPRQSKENPSPLLHHMIASGEGAPEEGLGIAADWLGLAFHGYSVTHLDSLSHLFWNKQSYNGRPASDVSTVSGAATGSVEVARNGIVTRGVLLDLAGARGQEWLEPGEALTPADLERAEREQGVSVGRGDVLLVRTGRDARRAVKGPIHPDHEGAAGLHFSCLPYLHERQIAVLGSDAVNDVVPSGVSGFEMPVHTVALVAMGLWLLDNAYLDELGRRCRDRGAWDFLAVLAPLLLKRSTGSPINPLAVL</sequence>
<dbReference type="Gene3D" id="3.50.30.50">
    <property type="entry name" value="Putative cyclase"/>
    <property type="match status" value="1"/>
</dbReference>
<gene>
    <name evidence="1" type="ORF">GKO32_03480</name>
</gene>
<evidence type="ECO:0000313" key="1">
    <source>
        <dbReference type="EMBL" id="MTD53042.1"/>
    </source>
</evidence>
<accession>A0A6N7YLX5</accession>
<proteinExistence type="predicted"/>
<dbReference type="InterPro" id="IPR007325">
    <property type="entry name" value="KFase/CYL"/>
</dbReference>
<comment type="caution">
    <text evidence="1">The sequence shown here is derived from an EMBL/GenBank/DDBJ whole genome shotgun (WGS) entry which is preliminary data.</text>
</comment>
<dbReference type="Pfam" id="PF04199">
    <property type="entry name" value="Cyclase"/>
    <property type="match status" value="1"/>
</dbReference>
<protein>
    <submittedName>
        <fullName evidence="1">Cyclase family protein</fullName>
    </submittedName>
</protein>
<dbReference type="GO" id="GO:0019441">
    <property type="term" value="P:L-tryptophan catabolic process to kynurenine"/>
    <property type="evidence" value="ECO:0007669"/>
    <property type="project" value="InterPro"/>
</dbReference>
<dbReference type="SUPFAM" id="SSF102198">
    <property type="entry name" value="Putative cyclase"/>
    <property type="match status" value="1"/>
</dbReference>
<dbReference type="PANTHER" id="PTHR34861">
    <property type="match status" value="1"/>
</dbReference>
<keyword evidence="2" id="KW-1185">Reference proteome</keyword>
<dbReference type="InterPro" id="IPR037175">
    <property type="entry name" value="KFase_sf"/>
</dbReference>